<evidence type="ECO:0000259" key="2">
    <source>
        <dbReference type="Pfam" id="PF01936"/>
    </source>
</evidence>
<feature type="domain" description="NYN" evidence="2">
    <location>
        <begin position="3"/>
        <end position="163"/>
    </location>
</feature>
<evidence type="ECO:0000256" key="1">
    <source>
        <dbReference type="SAM" id="MobiDB-lite"/>
    </source>
</evidence>
<protein>
    <submittedName>
        <fullName evidence="3">NYN domain-containing protein</fullName>
    </submittedName>
</protein>
<keyword evidence="3" id="KW-0614">Plasmid</keyword>
<feature type="region of interest" description="Disordered" evidence="1">
    <location>
        <begin position="181"/>
        <end position="203"/>
    </location>
</feature>
<dbReference type="OrthoDB" id="9800236at2"/>
<dbReference type="Pfam" id="PF01936">
    <property type="entry name" value="NYN"/>
    <property type="match status" value="1"/>
</dbReference>
<keyword evidence="4" id="KW-1185">Reference proteome</keyword>
<dbReference type="AlphaFoldDB" id="A0A2S2CZ91"/>
<dbReference type="Proteomes" id="UP000245629">
    <property type="component" value="Plasmid unnamed2"/>
</dbReference>
<dbReference type="KEGG" id="azz:DEW08_27705"/>
<reference evidence="4" key="1">
    <citation type="submission" date="2018-05" db="EMBL/GenBank/DDBJ databases">
        <title>Azospirillum thermophila sp. nov., a novel isolated from hot spring.</title>
        <authorList>
            <person name="Zhao Z."/>
        </authorList>
    </citation>
    <scope>NUCLEOTIDE SEQUENCE [LARGE SCALE GENOMIC DNA]</scope>
    <source>
        <strain evidence="4">CFH 70021</strain>
        <plasmid evidence="4">unnamed2</plasmid>
    </source>
</reference>
<dbReference type="GO" id="GO:0004540">
    <property type="term" value="F:RNA nuclease activity"/>
    <property type="evidence" value="ECO:0007669"/>
    <property type="project" value="InterPro"/>
</dbReference>
<evidence type="ECO:0000313" key="3">
    <source>
        <dbReference type="EMBL" id="AWK89834.1"/>
    </source>
</evidence>
<dbReference type="InterPro" id="IPR021139">
    <property type="entry name" value="NYN"/>
</dbReference>
<geneLocation type="plasmid" evidence="3 4">
    <name>unnamed2</name>
</geneLocation>
<evidence type="ECO:0000313" key="4">
    <source>
        <dbReference type="Proteomes" id="UP000245629"/>
    </source>
</evidence>
<dbReference type="Gene3D" id="3.40.50.1010">
    <property type="entry name" value="5'-nuclease"/>
    <property type="match status" value="1"/>
</dbReference>
<proteinExistence type="predicted"/>
<organism evidence="3 4">
    <name type="scientific">Azospirillum thermophilum</name>
    <dbReference type="NCBI Taxonomy" id="2202148"/>
    <lineage>
        <taxon>Bacteria</taxon>
        <taxon>Pseudomonadati</taxon>
        <taxon>Pseudomonadota</taxon>
        <taxon>Alphaproteobacteria</taxon>
        <taxon>Rhodospirillales</taxon>
        <taxon>Azospirillaceae</taxon>
        <taxon>Azospirillum</taxon>
    </lineage>
</organism>
<dbReference type="EMBL" id="CP029357">
    <property type="protein sequence ID" value="AWK89834.1"/>
    <property type="molecule type" value="Genomic_DNA"/>
</dbReference>
<accession>A0A2S2CZ91</accession>
<sequence length="299" mass="31555">MDRAAVFVDAGYLFAQGSAAISGQKQKRTDLVLDEAAVRAELVDVVRQTCGLPLLRIYWYDGAPTFRGPTAEHTRIANSPDMKLRLGYVNGAGEQKGVDAMIVTDMIELARNGAMSDAVLLSGDEDIRIGVQVAQTFGVRVHLLGIHPSRGSQGPLLLQEADTTTEWDATTIGRFLSMPQPASATAPAPHTVRPPPTPGGAAATPTASILQHVTLQFVGGLSALDLASIETYWAANNNRGVPPEFDRQLLKLAAQTLGSPLDDAERPFVRQTFHKEVKARLATAASTPAAGSAAAPAGA</sequence>
<name>A0A2S2CZ91_9PROT</name>
<gene>
    <name evidence="3" type="ORF">DEW08_27705</name>
</gene>